<dbReference type="InterPro" id="IPR029058">
    <property type="entry name" value="AB_hydrolase_fold"/>
</dbReference>
<dbReference type="Pfam" id="PF00561">
    <property type="entry name" value="Abhydrolase_1"/>
    <property type="match status" value="1"/>
</dbReference>
<dbReference type="GO" id="GO:0016787">
    <property type="term" value="F:hydrolase activity"/>
    <property type="evidence" value="ECO:0007669"/>
    <property type="project" value="UniProtKB-KW"/>
</dbReference>
<reference evidence="4" key="1">
    <citation type="submission" date="2023-10" db="EMBL/GenBank/DDBJ databases">
        <authorList>
            <person name="Domelevo Entfellner J.-B."/>
        </authorList>
    </citation>
    <scope>NUCLEOTIDE SEQUENCE</scope>
</reference>
<name>A0AA86VK36_9FABA</name>
<dbReference type="Gramene" id="rna-AYBTSS11_LOCUS14988">
    <property type="protein sequence ID" value="CAJ1951847.1"/>
    <property type="gene ID" value="gene-AYBTSS11_LOCUS14988"/>
</dbReference>
<gene>
    <name evidence="4" type="ORF">AYBTSS11_LOCUS14988</name>
</gene>
<keyword evidence="2" id="KW-0378">Hydrolase</keyword>
<evidence type="ECO:0000256" key="1">
    <source>
        <dbReference type="ARBA" id="ARBA00008645"/>
    </source>
</evidence>
<dbReference type="InterPro" id="IPR000073">
    <property type="entry name" value="AB_hydrolase_1"/>
</dbReference>
<keyword evidence="5" id="KW-1185">Reference proteome</keyword>
<evidence type="ECO:0000313" key="5">
    <source>
        <dbReference type="Proteomes" id="UP001189624"/>
    </source>
</evidence>
<proteinExistence type="inferred from homology"/>
<dbReference type="Proteomes" id="UP001189624">
    <property type="component" value="Chromosome 4"/>
</dbReference>
<evidence type="ECO:0000256" key="2">
    <source>
        <dbReference type="ARBA" id="ARBA00022801"/>
    </source>
</evidence>
<evidence type="ECO:0000259" key="3">
    <source>
        <dbReference type="Pfam" id="PF00561"/>
    </source>
</evidence>
<dbReference type="SUPFAM" id="SSF53474">
    <property type="entry name" value="alpha/beta-Hydrolases"/>
    <property type="match status" value="1"/>
</dbReference>
<sequence>MRIEGRKEVLMGEKDQKAAIETTHSALSLRFSLLIFLLMEPKVNNNPKMLEKQWLCTALNARSLGLGSETIVFAHGYGTDQSVWEKIIPFFAEDYKVVLFDWPFSGAVDPNLYDPFKYSSMEAFADELVTLMDQMDLKAVTFVGHSMSGMIGSIASITRPDLFKRLILLGASPRYLNTDDYEGGFTRSDVEQLLQDIEANYDNWVSAFSLLAVDPSDEPSVNKFRECLRRMRANVAAPLARTVFYSDHRDILEKIETPCTIIQTSSDIVVPFSAAVYMESKIKGKVTLEVLDAKGHFPQLTAFLQLVDVLKGVIG</sequence>
<accession>A0AA86VK36</accession>
<dbReference type="Gene3D" id="3.40.50.1820">
    <property type="entry name" value="alpha/beta hydrolase"/>
    <property type="match status" value="1"/>
</dbReference>
<organism evidence="4 5">
    <name type="scientific">Sphenostylis stenocarpa</name>
    <dbReference type="NCBI Taxonomy" id="92480"/>
    <lineage>
        <taxon>Eukaryota</taxon>
        <taxon>Viridiplantae</taxon>
        <taxon>Streptophyta</taxon>
        <taxon>Embryophyta</taxon>
        <taxon>Tracheophyta</taxon>
        <taxon>Spermatophyta</taxon>
        <taxon>Magnoliopsida</taxon>
        <taxon>eudicotyledons</taxon>
        <taxon>Gunneridae</taxon>
        <taxon>Pentapetalae</taxon>
        <taxon>rosids</taxon>
        <taxon>fabids</taxon>
        <taxon>Fabales</taxon>
        <taxon>Fabaceae</taxon>
        <taxon>Papilionoideae</taxon>
        <taxon>50 kb inversion clade</taxon>
        <taxon>NPAAA clade</taxon>
        <taxon>indigoferoid/millettioid clade</taxon>
        <taxon>Phaseoleae</taxon>
        <taxon>Sphenostylis</taxon>
    </lineage>
</organism>
<dbReference type="AlphaFoldDB" id="A0AA86VK36"/>
<comment type="similarity">
    <text evidence="1">Belongs to the AB hydrolase superfamily.</text>
</comment>
<dbReference type="EMBL" id="OY731401">
    <property type="protein sequence ID" value="CAJ1951847.1"/>
    <property type="molecule type" value="Genomic_DNA"/>
</dbReference>
<feature type="domain" description="AB hydrolase-1" evidence="3">
    <location>
        <begin position="70"/>
        <end position="301"/>
    </location>
</feature>
<dbReference type="FunFam" id="3.40.50.1820:FF:000042">
    <property type="entry name" value="probable strigolactone esterase DAD2"/>
    <property type="match status" value="1"/>
</dbReference>
<dbReference type="PANTHER" id="PTHR43039">
    <property type="entry name" value="ESTERASE-RELATED"/>
    <property type="match status" value="1"/>
</dbReference>
<evidence type="ECO:0000313" key="4">
    <source>
        <dbReference type="EMBL" id="CAJ1951847.1"/>
    </source>
</evidence>
<protein>
    <recommendedName>
        <fullName evidence="3">AB hydrolase-1 domain-containing protein</fullName>
    </recommendedName>
</protein>